<reference evidence="8" key="1">
    <citation type="journal article" date="2020" name="Stud. Mycol.">
        <title>101 Dothideomycetes genomes: a test case for predicting lifestyles and emergence of pathogens.</title>
        <authorList>
            <person name="Haridas S."/>
            <person name="Albert R."/>
            <person name="Binder M."/>
            <person name="Bloem J."/>
            <person name="Labutti K."/>
            <person name="Salamov A."/>
            <person name="Andreopoulos B."/>
            <person name="Baker S."/>
            <person name="Barry K."/>
            <person name="Bills G."/>
            <person name="Bluhm B."/>
            <person name="Cannon C."/>
            <person name="Castanera R."/>
            <person name="Culley D."/>
            <person name="Daum C."/>
            <person name="Ezra D."/>
            <person name="Gonzalez J."/>
            <person name="Henrissat B."/>
            <person name="Kuo A."/>
            <person name="Liang C."/>
            <person name="Lipzen A."/>
            <person name="Lutzoni F."/>
            <person name="Magnuson J."/>
            <person name="Mondo S."/>
            <person name="Nolan M."/>
            <person name="Ohm R."/>
            <person name="Pangilinan J."/>
            <person name="Park H.-J."/>
            <person name="Ramirez L."/>
            <person name="Alfaro M."/>
            <person name="Sun H."/>
            <person name="Tritt A."/>
            <person name="Yoshinaga Y."/>
            <person name="Zwiers L.-H."/>
            <person name="Turgeon B."/>
            <person name="Goodwin S."/>
            <person name="Spatafora J."/>
            <person name="Crous P."/>
            <person name="Grigoriev I."/>
        </authorList>
    </citation>
    <scope>NUCLEOTIDE SEQUENCE</scope>
    <source>
        <strain evidence="8">CBS 121739</strain>
    </source>
</reference>
<comment type="similarity">
    <text evidence="2">Belongs to the steroid 5-alpha reductase family.</text>
</comment>
<proteinExistence type="inferred from homology"/>
<dbReference type="InterPro" id="IPR001104">
    <property type="entry name" value="3-oxo-5_a-steroid_4-DH_C"/>
</dbReference>
<dbReference type="GO" id="GO:0008202">
    <property type="term" value="P:steroid metabolic process"/>
    <property type="evidence" value="ECO:0007669"/>
    <property type="project" value="InterPro"/>
</dbReference>
<dbReference type="GO" id="GO:0003865">
    <property type="term" value="F:3-oxo-5-alpha-steroid 4-dehydrogenase activity"/>
    <property type="evidence" value="ECO:0007669"/>
    <property type="project" value="InterPro"/>
</dbReference>
<dbReference type="EMBL" id="ML996569">
    <property type="protein sequence ID" value="KAF2759822.1"/>
    <property type="molecule type" value="Genomic_DNA"/>
</dbReference>
<keyword evidence="4 6" id="KW-1133">Transmembrane helix</keyword>
<organism evidence="8 9">
    <name type="scientific">Pseudovirgaria hyperparasitica</name>
    <dbReference type="NCBI Taxonomy" id="470096"/>
    <lineage>
        <taxon>Eukaryota</taxon>
        <taxon>Fungi</taxon>
        <taxon>Dikarya</taxon>
        <taxon>Ascomycota</taxon>
        <taxon>Pezizomycotina</taxon>
        <taxon>Dothideomycetes</taxon>
        <taxon>Dothideomycetes incertae sedis</taxon>
        <taxon>Acrospermales</taxon>
        <taxon>Acrospermaceae</taxon>
        <taxon>Pseudovirgaria</taxon>
    </lineage>
</organism>
<feature type="transmembrane region" description="Helical" evidence="6">
    <location>
        <begin position="154"/>
        <end position="174"/>
    </location>
</feature>
<sequence length="287" mass="33007">MPLIQGWLPPSREHWELVSNVWVYFPIVTAFQWVLQDWYPAGKTSYASRFNIPGKIAWITMEVPGFITLLYIMNTLPKEVGLAELPWGNWTMAGMFTIHYIYRAILSPILNPSMSPIHFFVWASAVGFQFANATCIGGWLAGHGPTTTAHWDDAIFRIYPGMIMWGFGLIANMYHDDDLREIRRAAARKQAREAKENGKDPQSVDKVYMIPKNGLFKWILYPHYLCEWLEWTGFWIVGGWACFPARAFLVNEITTMLPRALQGRRWYIKKFGEDKIAGLKAIIPGVL</sequence>
<comment type="subcellular location">
    <subcellularLocation>
        <location evidence="1">Membrane</location>
        <topology evidence="1">Multi-pass membrane protein</topology>
    </subcellularLocation>
</comment>
<name>A0A6A6WAD9_9PEZI</name>
<evidence type="ECO:0000256" key="3">
    <source>
        <dbReference type="ARBA" id="ARBA00022692"/>
    </source>
</evidence>
<keyword evidence="5 6" id="KW-0472">Membrane</keyword>
<feature type="transmembrane region" description="Helical" evidence="6">
    <location>
        <begin position="56"/>
        <end position="73"/>
    </location>
</feature>
<protein>
    <submittedName>
        <fullName evidence="8">3-oxo-5-alpha-steroid 4-dehydrogenase</fullName>
    </submittedName>
</protein>
<feature type="domain" description="3-oxo-5-alpha-steroid 4-dehydrogenase C-terminal" evidence="7">
    <location>
        <begin position="119"/>
        <end position="287"/>
    </location>
</feature>
<evidence type="ECO:0000313" key="8">
    <source>
        <dbReference type="EMBL" id="KAF2759822.1"/>
    </source>
</evidence>
<dbReference type="PANTHER" id="PTHR10556:SF43">
    <property type="entry name" value="STEROID 5-ALPHA-REDUCTASE DET2"/>
    <property type="match status" value="1"/>
</dbReference>
<dbReference type="InterPro" id="IPR039357">
    <property type="entry name" value="SRD5A/TECR"/>
</dbReference>
<dbReference type="OrthoDB" id="5788137at2759"/>
<dbReference type="RefSeq" id="XP_033602273.1">
    <property type="nucleotide sequence ID" value="XM_033743689.1"/>
</dbReference>
<dbReference type="GeneID" id="54484743"/>
<dbReference type="AlphaFoldDB" id="A0A6A6WAD9"/>
<evidence type="ECO:0000256" key="1">
    <source>
        <dbReference type="ARBA" id="ARBA00004141"/>
    </source>
</evidence>
<dbReference type="PANTHER" id="PTHR10556">
    <property type="entry name" value="3-OXO-5-ALPHA-STEROID 4-DEHYDROGENASE"/>
    <property type="match status" value="1"/>
</dbReference>
<gene>
    <name evidence="8" type="ORF">EJ05DRAFT_474877</name>
</gene>
<keyword evidence="3 6" id="KW-0812">Transmembrane</keyword>
<dbReference type="InterPro" id="IPR016636">
    <property type="entry name" value="3-oxo-5-alpha-steroid_4-DH"/>
</dbReference>
<keyword evidence="9" id="KW-1185">Reference proteome</keyword>
<dbReference type="PIRSF" id="PIRSF015596">
    <property type="entry name" value="5_alpha-SR2"/>
    <property type="match status" value="1"/>
</dbReference>
<evidence type="ECO:0000256" key="2">
    <source>
        <dbReference type="ARBA" id="ARBA00007742"/>
    </source>
</evidence>
<dbReference type="GO" id="GO:0016020">
    <property type="term" value="C:membrane"/>
    <property type="evidence" value="ECO:0007669"/>
    <property type="project" value="UniProtKB-SubCell"/>
</dbReference>
<evidence type="ECO:0000313" key="9">
    <source>
        <dbReference type="Proteomes" id="UP000799437"/>
    </source>
</evidence>
<evidence type="ECO:0000259" key="7">
    <source>
        <dbReference type="Pfam" id="PF02544"/>
    </source>
</evidence>
<dbReference type="Pfam" id="PF02544">
    <property type="entry name" value="Steroid_dh"/>
    <property type="match status" value="1"/>
</dbReference>
<evidence type="ECO:0000256" key="5">
    <source>
        <dbReference type="ARBA" id="ARBA00023136"/>
    </source>
</evidence>
<evidence type="ECO:0000256" key="4">
    <source>
        <dbReference type="ARBA" id="ARBA00022989"/>
    </source>
</evidence>
<feature type="transmembrane region" description="Helical" evidence="6">
    <location>
        <begin position="117"/>
        <end position="142"/>
    </location>
</feature>
<feature type="transmembrane region" description="Helical" evidence="6">
    <location>
        <begin position="85"/>
        <end position="105"/>
    </location>
</feature>
<dbReference type="PROSITE" id="PS50244">
    <property type="entry name" value="S5A_REDUCTASE"/>
    <property type="match status" value="1"/>
</dbReference>
<feature type="transmembrane region" description="Helical" evidence="6">
    <location>
        <begin position="17"/>
        <end position="35"/>
    </location>
</feature>
<evidence type="ECO:0000256" key="6">
    <source>
        <dbReference type="SAM" id="Phobius"/>
    </source>
</evidence>
<accession>A0A6A6WAD9</accession>
<dbReference type="Proteomes" id="UP000799437">
    <property type="component" value="Unassembled WGS sequence"/>
</dbReference>